<dbReference type="Proteomes" id="UP000095713">
    <property type="component" value="Unassembled WGS sequence"/>
</dbReference>
<keyword evidence="2" id="KW-1185">Reference proteome</keyword>
<evidence type="ECO:0000313" key="1">
    <source>
        <dbReference type="EMBL" id="OEK09837.1"/>
    </source>
</evidence>
<dbReference type="EMBL" id="MDJD01000006">
    <property type="protein sequence ID" value="OEK09837.1"/>
    <property type="molecule type" value="Genomic_DNA"/>
</dbReference>
<accession>A0A1E5TES0</accession>
<comment type="caution">
    <text evidence="1">The sequence shown here is derived from an EMBL/GenBank/DDBJ whole genome shotgun (WGS) entry which is preliminary data.</text>
</comment>
<sequence length="174" mass="20001">MIKNIIAILVLIFLCLSCKKNNREQKSFNKKPIKIDSLKSSLKSDIQNKKDSRTSYTLKFENGDVVNVVSNFFPREAIDSFSQSNKNIRGKYFYCFKGGISSKVFKILRENGKELKVNTAHSIIVEKDTLFFNGKNNIPCLKENDSILIKSIVYTFYQKGKMTNLLIIDNLIKK</sequence>
<proteinExistence type="predicted"/>
<dbReference type="RefSeq" id="WP_069828497.1">
    <property type="nucleotide sequence ID" value="NZ_MDJD01000006.1"/>
</dbReference>
<reference evidence="1 2" key="1">
    <citation type="submission" date="2016-05" db="EMBL/GenBank/DDBJ databases">
        <title>Draft Genome Sequence of Algibacter sp. Strain SK-16 Isolated from the Surface Water of Aburatsubo Inlet.</title>
        <authorList>
            <person name="Wong S.-K."/>
            <person name="Yoshizawa S."/>
            <person name="Nakajima Y."/>
            <person name="Ogura Y."/>
            <person name="Tetsuya H."/>
            <person name="Hamasaki K."/>
        </authorList>
    </citation>
    <scope>NUCLEOTIDE SEQUENCE [LARGE SCALE GENOMIC DNA]</scope>
    <source>
        <strain evidence="1 2">SK-16</strain>
    </source>
</reference>
<protein>
    <recommendedName>
        <fullName evidence="3">Lipoprotein</fullName>
    </recommendedName>
</protein>
<gene>
    <name evidence="1" type="ORF">A8C32_10015</name>
</gene>
<dbReference type="AlphaFoldDB" id="A0A1E5TES0"/>
<organism evidence="1 2">
    <name type="scientific">Flavivirga aquatica</name>
    <dbReference type="NCBI Taxonomy" id="1849968"/>
    <lineage>
        <taxon>Bacteria</taxon>
        <taxon>Pseudomonadati</taxon>
        <taxon>Bacteroidota</taxon>
        <taxon>Flavobacteriia</taxon>
        <taxon>Flavobacteriales</taxon>
        <taxon>Flavobacteriaceae</taxon>
        <taxon>Flavivirga</taxon>
    </lineage>
</organism>
<dbReference type="STRING" id="1849968.A8C32_10015"/>
<evidence type="ECO:0000313" key="2">
    <source>
        <dbReference type="Proteomes" id="UP000095713"/>
    </source>
</evidence>
<evidence type="ECO:0008006" key="3">
    <source>
        <dbReference type="Google" id="ProtNLM"/>
    </source>
</evidence>
<name>A0A1E5TES0_9FLAO</name>